<proteinExistence type="predicted"/>
<dbReference type="OrthoDB" id="5356974at2759"/>
<evidence type="ECO:0000256" key="1">
    <source>
        <dbReference type="ARBA" id="ARBA00023002"/>
    </source>
</evidence>
<dbReference type="EMBL" id="KZ613866">
    <property type="protein sequence ID" value="PMD53890.1"/>
    <property type="molecule type" value="Genomic_DNA"/>
</dbReference>
<dbReference type="RefSeq" id="XP_024730794.1">
    <property type="nucleotide sequence ID" value="XM_024875741.1"/>
</dbReference>
<feature type="domain" description="Acyl-CoA dehydrogenase C-terminal" evidence="2">
    <location>
        <begin position="78"/>
        <end position="219"/>
    </location>
</feature>
<accession>A0A2J6ST10</accession>
<dbReference type="GO" id="GO:0016627">
    <property type="term" value="F:oxidoreductase activity, acting on the CH-CH group of donors"/>
    <property type="evidence" value="ECO:0007669"/>
    <property type="project" value="InterPro"/>
</dbReference>
<keyword evidence="1" id="KW-0560">Oxidoreductase</keyword>
<name>A0A2J6ST10_9HELO</name>
<dbReference type="Gene3D" id="1.20.140.10">
    <property type="entry name" value="Butyryl-CoA Dehydrogenase, subunit A, domain 3"/>
    <property type="match status" value="1"/>
</dbReference>
<gene>
    <name evidence="3" type="ORF">K444DRAFT_540823</name>
</gene>
<evidence type="ECO:0000313" key="3">
    <source>
        <dbReference type="EMBL" id="PMD53890.1"/>
    </source>
</evidence>
<dbReference type="GeneID" id="36583820"/>
<organism evidence="3 4">
    <name type="scientific">Hyaloscypha bicolor E</name>
    <dbReference type="NCBI Taxonomy" id="1095630"/>
    <lineage>
        <taxon>Eukaryota</taxon>
        <taxon>Fungi</taxon>
        <taxon>Dikarya</taxon>
        <taxon>Ascomycota</taxon>
        <taxon>Pezizomycotina</taxon>
        <taxon>Leotiomycetes</taxon>
        <taxon>Helotiales</taxon>
        <taxon>Hyaloscyphaceae</taxon>
        <taxon>Hyaloscypha</taxon>
        <taxon>Hyaloscypha bicolor</taxon>
    </lineage>
</organism>
<dbReference type="AlphaFoldDB" id="A0A2J6ST10"/>
<dbReference type="Pfam" id="PF08028">
    <property type="entry name" value="Acyl-CoA_dh_2"/>
    <property type="match status" value="1"/>
</dbReference>
<dbReference type="InterPro" id="IPR036250">
    <property type="entry name" value="AcylCo_DH-like_C"/>
</dbReference>
<protein>
    <recommendedName>
        <fullName evidence="2">Acyl-CoA dehydrogenase C-terminal domain-containing protein</fullName>
    </recommendedName>
</protein>
<keyword evidence="4" id="KW-1185">Reference proteome</keyword>
<evidence type="ECO:0000259" key="2">
    <source>
        <dbReference type="Pfam" id="PF08028"/>
    </source>
</evidence>
<sequence>MAVLNHIFAFVPTVQQGIHLKHNWNNVGLGFMESGSVKISQVHVRGAGALGWSTTTCLSDPNVLSIPFDILIFSTIQLVFSNFYLGIAQGSVDFASKYTTTSTRAWAYGGGNKAFPTELFYIMERYGNFFGHLRAKETLADRAGKGIADIYGKYGANRGVTERERGEAAEWVASAKVVTTDTALKVTAEIFEVIVCRATSRKVDLDRFWRDVRTHSFHDSVA</sequence>
<dbReference type="InParanoid" id="A0A2J6ST10"/>
<reference evidence="3 4" key="1">
    <citation type="submission" date="2016-04" db="EMBL/GenBank/DDBJ databases">
        <title>A degradative enzymes factory behind the ericoid mycorrhizal symbiosis.</title>
        <authorList>
            <consortium name="DOE Joint Genome Institute"/>
            <person name="Martino E."/>
            <person name="Morin E."/>
            <person name="Grelet G."/>
            <person name="Kuo A."/>
            <person name="Kohler A."/>
            <person name="Daghino S."/>
            <person name="Barry K."/>
            <person name="Choi C."/>
            <person name="Cichocki N."/>
            <person name="Clum A."/>
            <person name="Copeland A."/>
            <person name="Hainaut M."/>
            <person name="Haridas S."/>
            <person name="Labutti K."/>
            <person name="Lindquist E."/>
            <person name="Lipzen A."/>
            <person name="Khouja H.-R."/>
            <person name="Murat C."/>
            <person name="Ohm R."/>
            <person name="Olson A."/>
            <person name="Spatafora J."/>
            <person name="Veneault-Fourrey C."/>
            <person name="Henrissat B."/>
            <person name="Grigoriev I."/>
            <person name="Martin F."/>
            <person name="Perotto S."/>
        </authorList>
    </citation>
    <scope>NUCLEOTIDE SEQUENCE [LARGE SCALE GENOMIC DNA]</scope>
    <source>
        <strain evidence="3 4">E</strain>
    </source>
</reference>
<evidence type="ECO:0000313" key="4">
    <source>
        <dbReference type="Proteomes" id="UP000235371"/>
    </source>
</evidence>
<dbReference type="SUPFAM" id="SSF47203">
    <property type="entry name" value="Acyl-CoA dehydrogenase C-terminal domain-like"/>
    <property type="match status" value="1"/>
</dbReference>
<dbReference type="Proteomes" id="UP000235371">
    <property type="component" value="Unassembled WGS sequence"/>
</dbReference>
<dbReference type="InterPro" id="IPR013107">
    <property type="entry name" value="Acyl-CoA_DH_C"/>
</dbReference>
<dbReference type="STRING" id="1095630.A0A2J6ST10"/>